<keyword evidence="2 8" id="KW-0963">Cytoplasm</keyword>
<feature type="compositionally biased region" description="Basic residues" evidence="9">
    <location>
        <begin position="733"/>
        <end position="742"/>
    </location>
</feature>
<dbReference type="Pfam" id="PF00013">
    <property type="entry name" value="KH_1"/>
    <property type="match status" value="1"/>
</dbReference>
<reference evidence="11" key="1">
    <citation type="submission" date="2020-07" db="EMBL/GenBank/DDBJ databases">
        <title>Huge and variable diversity of episymbiotic CPR bacteria and DPANN archaea in groundwater ecosystems.</title>
        <authorList>
            <person name="He C.Y."/>
            <person name="Keren R."/>
            <person name="Whittaker M."/>
            <person name="Farag I.F."/>
            <person name="Doudna J."/>
            <person name="Cate J.H.D."/>
            <person name="Banfield J.F."/>
        </authorList>
    </citation>
    <scope>NUCLEOTIDE SEQUENCE</scope>
    <source>
        <strain evidence="11">NC_groundwater_972_Pr1_S-0.2um_49_27</strain>
    </source>
</reference>
<dbReference type="GO" id="GO:0005829">
    <property type="term" value="C:cytosol"/>
    <property type="evidence" value="ECO:0007669"/>
    <property type="project" value="TreeGrafter"/>
</dbReference>
<dbReference type="InterPro" id="IPR036612">
    <property type="entry name" value="KH_dom_type_1_sf"/>
</dbReference>
<dbReference type="FunFam" id="3.30.1370.10:FF:000001">
    <property type="entry name" value="Polyribonucleotide nucleotidyltransferase"/>
    <property type="match status" value="1"/>
</dbReference>
<dbReference type="EMBL" id="JACQCQ010000006">
    <property type="protein sequence ID" value="MBI3627423.1"/>
    <property type="molecule type" value="Genomic_DNA"/>
</dbReference>
<dbReference type="GO" id="GO:0006402">
    <property type="term" value="P:mRNA catabolic process"/>
    <property type="evidence" value="ECO:0007669"/>
    <property type="project" value="UniProtKB-UniRule"/>
</dbReference>
<keyword evidence="5 8" id="KW-0479">Metal-binding</keyword>
<dbReference type="Proteomes" id="UP000808388">
    <property type="component" value="Unassembled WGS sequence"/>
</dbReference>
<dbReference type="InterPro" id="IPR036345">
    <property type="entry name" value="ExoRNase_PH_dom2_sf"/>
</dbReference>
<evidence type="ECO:0000256" key="9">
    <source>
        <dbReference type="SAM" id="MobiDB-lite"/>
    </source>
</evidence>
<dbReference type="InterPro" id="IPR015848">
    <property type="entry name" value="PNPase_PH_RNA-bd_bac/org-type"/>
</dbReference>
<dbReference type="Pfam" id="PF01138">
    <property type="entry name" value="RNase_PH"/>
    <property type="match status" value="2"/>
</dbReference>
<dbReference type="AlphaFoldDB" id="A0A9D6LPS7"/>
<evidence type="ECO:0000256" key="6">
    <source>
        <dbReference type="ARBA" id="ARBA00022842"/>
    </source>
</evidence>
<dbReference type="Gene3D" id="2.40.50.140">
    <property type="entry name" value="Nucleic acid-binding proteins"/>
    <property type="match status" value="1"/>
</dbReference>
<dbReference type="GO" id="GO:0004654">
    <property type="term" value="F:polyribonucleotide nucleotidyltransferase activity"/>
    <property type="evidence" value="ECO:0007669"/>
    <property type="project" value="UniProtKB-UniRule"/>
</dbReference>
<dbReference type="PANTHER" id="PTHR11252">
    <property type="entry name" value="POLYRIBONUCLEOTIDE NUCLEOTIDYLTRANSFERASE"/>
    <property type="match status" value="1"/>
</dbReference>
<comment type="similarity">
    <text evidence="1 8">Belongs to the polyribonucleotide nucleotidyltransferase family.</text>
</comment>
<gene>
    <name evidence="8" type="primary">pnp</name>
    <name evidence="11" type="ORF">HY220_01550</name>
</gene>
<evidence type="ECO:0000256" key="1">
    <source>
        <dbReference type="ARBA" id="ARBA00007404"/>
    </source>
</evidence>
<dbReference type="EC" id="2.7.7.8" evidence="8"/>
<dbReference type="Gene3D" id="3.30.230.70">
    <property type="entry name" value="GHMP Kinase, N-terminal domain"/>
    <property type="match status" value="2"/>
</dbReference>
<dbReference type="FunFam" id="3.30.230.70:FF:000002">
    <property type="entry name" value="Polyribonucleotide nucleotidyltransferase"/>
    <property type="match status" value="1"/>
</dbReference>
<dbReference type="Pfam" id="PF00575">
    <property type="entry name" value="S1"/>
    <property type="match status" value="1"/>
</dbReference>
<dbReference type="PANTHER" id="PTHR11252:SF0">
    <property type="entry name" value="POLYRIBONUCLEOTIDE NUCLEOTIDYLTRANSFERASE 1, MITOCHONDRIAL"/>
    <property type="match status" value="1"/>
</dbReference>
<dbReference type="PROSITE" id="PS50084">
    <property type="entry name" value="KH_TYPE_1"/>
    <property type="match status" value="1"/>
</dbReference>
<dbReference type="SUPFAM" id="SSF55666">
    <property type="entry name" value="Ribonuclease PH domain 2-like"/>
    <property type="match status" value="2"/>
</dbReference>
<sequence length="742" mass="81831">MKPTKYALSIGGKELSVEMDRFAHNANGVAVRYGDTLVLAISVMSKTPKEGGDFFPLTCDYEEKFYAAGRISGSRFMKREGRPTDEAILSTRLIDRTIRPRFDPRMRNETQVVTTVMAFDGKNDPDIPALVGASLSLAISEIPWNGPVAGIRIGKKDGKLIVNPTYEEREGADLDLLVSGPEGKINMIESGAKEIEEGEIVEALELAEKEIHELIQFQKAIIAEHTTGKVMVPLAEPSHEMTQFMKDDFEPRLEEILYSGLKKLEKYAKRDELEAEWKTRATEMFGEAAGTNTLEHVFHEAVNDIVHRRAIAGNERIDGRKMDELRALSAEVSVLPRVHGSGMFSRGETQLLSIVTLGAPSEEQLFDTMEGEFKKRFMHHYNHPKYSTGEVGRMGGGRREIGHGALAERALETVMPSREEFPYTIRVVSETLTSNGSTSMAAVTAASLALMDAGVPIKEPATGIAMGLMMDGKGHYKILTDIQGPEDHHGDMDLKVAGTKNGVNALQMDVKIEGITVPVLKEALAQAKKARLEILEVMNQAIAEPRPELSPTAPRITTLKINPDKIRDLIGPGGKVINEIIDTTGAQIDIEDDGTVFVTARSQDSSAEAIEWIKKITREIMPGELLEGRVSRLFEFGAMVEVGPRQEGLVHISELAPYRVSRVTDIVNIGDVIPVKVKNIDDQGRINLSLKDVPGRYSDEDVAAAKAANPNPYAGRLEDDRGPRRGGSPTFRREHHDRRPRH</sequence>
<feature type="region of interest" description="Disordered" evidence="9">
    <location>
        <begin position="701"/>
        <end position="742"/>
    </location>
</feature>
<dbReference type="GO" id="GO:0000175">
    <property type="term" value="F:3'-5'-RNA exonuclease activity"/>
    <property type="evidence" value="ECO:0007669"/>
    <property type="project" value="TreeGrafter"/>
</dbReference>
<evidence type="ECO:0000256" key="8">
    <source>
        <dbReference type="HAMAP-Rule" id="MF_01595"/>
    </source>
</evidence>
<dbReference type="NCBIfam" id="TIGR03591">
    <property type="entry name" value="polynuc_phos"/>
    <property type="match status" value="1"/>
</dbReference>
<comment type="subcellular location">
    <subcellularLocation>
        <location evidence="8">Cytoplasm</location>
    </subcellularLocation>
</comment>
<name>A0A9D6LPS7_9BACT</name>
<dbReference type="InterPro" id="IPR020568">
    <property type="entry name" value="Ribosomal_Su5_D2-typ_SF"/>
</dbReference>
<dbReference type="SMART" id="SM00322">
    <property type="entry name" value="KH"/>
    <property type="match status" value="1"/>
</dbReference>
<dbReference type="HAMAP" id="MF_01595">
    <property type="entry name" value="PNPase"/>
    <property type="match status" value="1"/>
</dbReference>
<keyword evidence="3 8" id="KW-0808">Transferase</keyword>
<dbReference type="PIRSF" id="PIRSF005499">
    <property type="entry name" value="PNPase"/>
    <property type="match status" value="1"/>
</dbReference>
<comment type="caution">
    <text evidence="11">The sequence shown here is derived from an EMBL/GenBank/DDBJ whole genome shotgun (WGS) entry which is preliminary data.</text>
</comment>
<feature type="binding site" evidence="8">
    <location>
        <position position="493"/>
    </location>
    <ligand>
        <name>Mg(2+)</name>
        <dbReference type="ChEBI" id="CHEBI:18420"/>
    </ligand>
</feature>
<feature type="domain" description="S1 motif" evidence="10">
    <location>
        <begin position="623"/>
        <end position="691"/>
    </location>
</feature>
<comment type="cofactor">
    <cofactor evidence="8">
        <name>Mg(2+)</name>
        <dbReference type="ChEBI" id="CHEBI:18420"/>
    </cofactor>
</comment>
<organism evidence="11 12">
    <name type="scientific">Candidatus Sungiibacteriota bacterium</name>
    <dbReference type="NCBI Taxonomy" id="2750080"/>
    <lineage>
        <taxon>Bacteria</taxon>
        <taxon>Candidatus Sungiibacteriota</taxon>
    </lineage>
</organism>
<dbReference type="InterPro" id="IPR003029">
    <property type="entry name" value="S1_domain"/>
</dbReference>
<dbReference type="PROSITE" id="PS50126">
    <property type="entry name" value="S1"/>
    <property type="match status" value="1"/>
</dbReference>
<evidence type="ECO:0000313" key="12">
    <source>
        <dbReference type="Proteomes" id="UP000808388"/>
    </source>
</evidence>
<feature type="compositionally biased region" description="Low complexity" evidence="9">
    <location>
        <begin position="704"/>
        <end position="714"/>
    </location>
</feature>
<proteinExistence type="inferred from homology"/>
<dbReference type="Gene3D" id="3.30.1370.10">
    <property type="entry name" value="K Homology domain, type 1"/>
    <property type="match status" value="1"/>
</dbReference>
<dbReference type="Pfam" id="PF03726">
    <property type="entry name" value="PNPase"/>
    <property type="match status" value="1"/>
</dbReference>
<comment type="function">
    <text evidence="8">Involved in mRNA degradation. Catalyzes the phosphorolysis of single-stranded polyribonucleotides processively in the 3'- to 5'-direction.</text>
</comment>
<dbReference type="InterPro" id="IPR027408">
    <property type="entry name" value="PNPase/RNase_PH_dom_sf"/>
</dbReference>
<evidence type="ECO:0000313" key="11">
    <source>
        <dbReference type="EMBL" id="MBI3627423.1"/>
    </source>
</evidence>
<dbReference type="NCBIfam" id="NF008805">
    <property type="entry name" value="PRK11824.1"/>
    <property type="match status" value="1"/>
</dbReference>
<dbReference type="SMART" id="SM00316">
    <property type="entry name" value="S1"/>
    <property type="match status" value="1"/>
</dbReference>
<dbReference type="InterPro" id="IPR001247">
    <property type="entry name" value="ExoRNase_PH_dom1"/>
</dbReference>
<keyword evidence="6 8" id="KW-0460">Magnesium</keyword>
<evidence type="ECO:0000256" key="7">
    <source>
        <dbReference type="ARBA" id="ARBA00022884"/>
    </source>
</evidence>
<dbReference type="FunFam" id="3.30.230.70:FF:000001">
    <property type="entry name" value="Polyribonucleotide nucleotidyltransferase"/>
    <property type="match status" value="1"/>
</dbReference>
<dbReference type="GO" id="GO:0006396">
    <property type="term" value="P:RNA processing"/>
    <property type="evidence" value="ECO:0007669"/>
    <property type="project" value="InterPro"/>
</dbReference>
<dbReference type="GO" id="GO:0003723">
    <property type="term" value="F:RNA binding"/>
    <property type="evidence" value="ECO:0007669"/>
    <property type="project" value="UniProtKB-UniRule"/>
</dbReference>
<dbReference type="InterPro" id="IPR012340">
    <property type="entry name" value="NA-bd_OB-fold"/>
</dbReference>
<comment type="catalytic activity">
    <reaction evidence="8">
        <text>RNA(n+1) + phosphate = RNA(n) + a ribonucleoside 5'-diphosphate</text>
        <dbReference type="Rhea" id="RHEA:22096"/>
        <dbReference type="Rhea" id="RHEA-COMP:14527"/>
        <dbReference type="Rhea" id="RHEA-COMP:17342"/>
        <dbReference type="ChEBI" id="CHEBI:43474"/>
        <dbReference type="ChEBI" id="CHEBI:57930"/>
        <dbReference type="ChEBI" id="CHEBI:140395"/>
        <dbReference type="EC" id="2.7.7.8"/>
    </reaction>
</comment>
<evidence type="ECO:0000256" key="5">
    <source>
        <dbReference type="ARBA" id="ARBA00022723"/>
    </source>
</evidence>
<dbReference type="SUPFAM" id="SSF54211">
    <property type="entry name" value="Ribosomal protein S5 domain 2-like"/>
    <property type="match status" value="2"/>
</dbReference>
<dbReference type="InterPro" id="IPR015847">
    <property type="entry name" value="ExoRNase_PH_dom2"/>
</dbReference>
<dbReference type="Pfam" id="PF03725">
    <property type="entry name" value="RNase_PH_C"/>
    <property type="match status" value="1"/>
</dbReference>
<dbReference type="InterPro" id="IPR012162">
    <property type="entry name" value="PNPase"/>
</dbReference>
<dbReference type="InterPro" id="IPR004088">
    <property type="entry name" value="KH_dom_type_1"/>
</dbReference>
<evidence type="ECO:0000256" key="3">
    <source>
        <dbReference type="ARBA" id="ARBA00022679"/>
    </source>
</evidence>
<keyword evidence="4 8" id="KW-0548">Nucleotidyltransferase</keyword>
<keyword evidence="7 8" id="KW-0694">RNA-binding</keyword>
<dbReference type="CDD" id="cd11364">
    <property type="entry name" value="RNase_PH_PNPase_2"/>
    <property type="match status" value="1"/>
</dbReference>
<evidence type="ECO:0000256" key="4">
    <source>
        <dbReference type="ARBA" id="ARBA00022695"/>
    </source>
</evidence>
<evidence type="ECO:0000259" key="10">
    <source>
        <dbReference type="PROSITE" id="PS50126"/>
    </source>
</evidence>
<dbReference type="SUPFAM" id="SSF50249">
    <property type="entry name" value="Nucleic acid-binding proteins"/>
    <property type="match status" value="1"/>
</dbReference>
<dbReference type="GO" id="GO:0000287">
    <property type="term" value="F:magnesium ion binding"/>
    <property type="evidence" value="ECO:0007669"/>
    <property type="project" value="UniProtKB-UniRule"/>
</dbReference>
<dbReference type="SUPFAM" id="SSF54791">
    <property type="entry name" value="Eukaryotic type KH-domain (KH-domain type I)"/>
    <property type="match status" value="1"/>
</dbReference>
<dbReference type="CDD" id="cd02393">
    <property type="entry name" value="KH-I_PNPase"/>
    <property type="match status" value="1"/>
</dbReference>
<accession>A0A9D6LPS7</accession>
<evidence type="ECO:0000256" key="2">
    <source>
        <dbReference type="ARBA" id="ARBA00022490"/>
    </source>
</evidence>
<protein>
    <recommendedName>
        <fullName evidence="8">Polyribonucleotide nucleotidyltransferase</fullName>
        <ecNumber evidence="8">2.7.7.8</ecNumber>
    </recommendedName>
    <alternativeName>
        <fullName evidence="8">Polynucleotide phosphorylase</fullName>
        <shortName evidence="8">PNPase</shortName>
    </alternativeName>
</protein>
<feature type="binding site" evidence="8">
    <location>
        <position position="487"/>
    </location>
    <ligand>
        <name>Mg(2+)</name>
        <dbReference type="ChEBI" id="CHEBI:18420"/>
    </ligand>
</feature>
<dbReference type="InterPro" id="IPR004087">
    <property type="entry name" value="KH_dom"/>
</dbReference>